<dbReference type="AlphaFoldDB" id="A0A2Z4YRL6"/>
<evidence type="ECO:0000313" key="2">
    <source>
        <dbReference type="Proteomes" id="UP000251166"/>
    </source>
</evidence>
<keyword evidence="1" id="KW-0614">Plasmid</keyword>
<gene>
    <name evidence="1" type="ORF">DLJ82_5404</name>
</gene>
<proteinExistence type="predicted"/>
<dbReference type="Gene3D" id="2.30.110.10">
    <property type="entry name" value="Electron Transport, Fmn-binding Protein, Chain A"/>
    <property type="match status" value="1"/>
</dbReference>
<dbReference type="Proteomes" id="UP000251166">
    <property type="component" value="Plasmid unnamed1"/>
</dbReference>
<reference evidence="1 2" key="1">
    <citation type="submission" date="2018-07" db="EMBL/GenBank/DDBJ databases">
        <title>Rhizobium leguminosarum strain:ATCC 14479 Genome sequencing and assembly.</title>
        <authorList>
            <person name="Chakraborty R."/>
        </authorList>
    </citation>
    <scope>NUCLEOTIDE SEQUENCE [LARGE SCALE GENOMIC DNA]</scope>
    <source>
        <strain evidence="1 2">ATCC 14479</strain>
        <plasmid evidence="2">Plasmid unnamed1</plasmid>
    </source>
</reference>
<geneLocation type="plasmid" evidence="1 2">
    <name>unnamed1</name>
</geneLocation>
<dbReference type="Pfam" id="PF12900">
    <property type="entry name" value="Pyridox_ox_2"/>
    <property type="match status" value="1"/>
</dbReference>
<dbReference type="InterPro" id="IPR024747">
    <property type="entry name" value="Pyridox_Oxase-rel"/>
</dbReference>
<dbReference type="InterPro" id="IPR012349">
    <property type="entry name" value="Split_barrel_FMN-bd"/>
</dbReference>
<dbReference type="EMBL" id="CP030761">
    <property type="protein sequence ID" value="AXA42965.1"/>
    <property type="molecule type" value="Genomic_DNA"/>
</dbReference>
<accession>A0A2Z4YRL6</accession>
<dbReference type="SUPFAM" id="SSF50475">
    <property type="entry name" value="FMN-binding split barrel"/>
    <property type="match status" value="1"/>
</dbReference>
<organism evidence="1 2">
    <name type="scientific">Rhizobium leguminosarum</name>
    <dbReference type="NCBI Taxonomy" id="384"/>
    <lineage>
        <taxon>Bacteria</taxon>
        <taxon>Pseudomonadati</taxon>
        <taxon>Pseudomonadota</taxon>
        <taxon>Alphaproteobacteria</taxon>
        <taxon>Hyphomicrobiales</taxon>
        <taxon>Rhizobiaceae</taxon>
        <taxon>Rhizobium/Agrobacterium group</taxon>
        <taxon>Rhizobium</taxon>
    </lineage>
</organism>
<sequence>MSYILKDLTQAECFAVLEQSRFGHLACCKDGKPYVVPIYFAYAKGVIYSFSMPGRKVDWMRTNENVCLQIEQHGSGKGWTSVVVDGRFEEFPDTDLWHNERLQAWSLLQKHFDWWEIGALKPQAQSTASASEHIFYGIFVREVTGRTALPVD</sequence>
<name>A0A2Z4YRL6_RHILE</name>
<evidence type="ECO:0000313" key="1">
    <source>
        <dbReference type="EMBL" id="AXA42965.1"/>
    </source>
</evidence>
<protein>
    <submittedName>
        <fullName evidence="1">Pyridoxamine 5'-phosphate oxidase family protein</fullName>
    </submittedName>
</protein>
<dbReference type="RefSeq" id="WP_112907478.1">
    <property type="nucleotide sequence ID" value="NZ_CP030761.1"/>
</dbReference>